<evidence type="ECO:0008006" key="3">
    <source>
        <dbReference type="Google" id="ProtNLM"/>
    </source>
</evidence>
<dbReference type="KEGG" id="mcad:Pan265_08380"/>
<proteinExistence type="predicted"/>
<dbReference type="Proteomes" id="UP000320386">
    <property type="component" value="Chromosome"/>
</dbReference>
<sequence length="118" mass="13321">MLIPILRWLWSSVTRPHRQAMLKTTVAVIAGACMAMTLLDLRFAQQSARHEQGQAFRKLDDARKEVWDSQAEIGERTHPLELMDRLDPNGVETLPVVDSDLADEDETAITLADWAVQP</sequence>
<evidence type="ECO:0000313" key="1">
    <source>
        <dbReference type="EMBL" id="QDU70994.1"/>
    </source>
</evidence>
<evidence type="ECO:0000313" key="2">
    <source>
        <dbReference type="Proteomes" id="UP000320386"/>
    </source>
</evidence>
<dbReference type="RefSeq" id="WP_145445141.1">
    <property type="nucleotide sequence ID" value="NZ_CP036280.1"/>
</dbReference>
<organism evidence="1 2">
    <name type="scientific">Mucisphaera calidilacus</name>
    <dbReference type="NCBI Taxonomy" id="2527982"/>
    <lineage>
        <taxon>Bacteria</taxon>
        <taxon>Pseudomonadati</taxon>
        <taxon>Planctomycetota</taxon>
        <taxon>Phycisphaerae</taxon>
        <taxon>Phycisphaerales</taxon>
        <taxon>Phycisphaeraceae</taxon>
        <taxon>Mucisphaera</taxon>
    </lineage>
</organism>
<reference evidence="1 2" key="1">
    <citation type="submission" date="2019-02" db="EMBL/GenBank/DDBJ databases">
        <title>Deep-cultivation of Planctomycetes and their phenomic and genomic characterization uncovers novel biology.</title>
        <authorList>
            <person name="Wiegand S."/>
            <person name="Jogler M."/>
            <person name="Boedeker C."/>
            <person name="Pinto D."/>
            <person name="Vollmers J."/>
            <person name="Rivas-Marin E."/>
            <person name="Kohn T."/>
            <person name="Peeters S.H."/>
            <person name="Heuer A."/>
            <person name="Rast P."/>
            <person name="Oberbeckmann S."/>
            <person name="Bunk B."/>
            <person name="Jeske O."/>
            <person name="Meyerdierks A."/>
            <person name="Storesund J.E."/>
            <person name="Kallscheuer N."/>
            <person name="Luecker S."/>
            <person name="Lage O.M."/>
            <person name="Pohl T."/>
            <person name="Merkel B.J."/>
            <person name="Hornburger P."/>
            <person name="Mueller R.-W."/>
            <person name="Bruemmer F."/>
            <person name="Labrenz M."/>
            <person name="Spormann A.M."/>
            <person name="Op den Camp H."/>
            <person name="Overmann J."/>
            <person name="Amann R."/>
            <person name="Jetten M.S.M."/>
            <person name="Mascher T."/>
            <person name="Medema M.H."/>
            <person name="Devos D.P."/>
            <person name="Kaster A.-K."/>
            <person name="Ovreas L."/>
            <person name="Rohde M."/>
            <person name="Galperin M.Y."/>
            <person name="Jogler C."/>
        </authorList>
    </citation>
    <scope>NUCLEOTIDE SEQUENCE [LARGE SCALE GENOMIC DNA]</scope>
    <source>
        <strain evidence="1 2">Pan265</strain>
    </source>
</reference>
<dbReference type="EMBL" id="CP036280">
    <property type="protein sequence ID" value="QDU70994.1"/>
    <property type="molecule type" value="Genomic_DNA"/>
</dbReference>
<protein>
    <recommendedName>
        <fullName evidence="3">Cell division protein FtsL</fullName>
    </recommendedName>
</protein>
<accession>A0A518BVM8</accession>
<name>A0A518BVM8_9BACT</name>
<keyword evidence="2" id="KW-1185">Reference proteome</keyword>
<gene>
    <name evidence="1" type="ORF">Pan265_08380</name>
</gene>
<dbReference type="AlphaFoldDB" id="A0A518BVM8"/>